<dbReference type="CDD" id="cd00448">
    <property type="entry name" value="YjgF_YER057c_UK114_family"/>
    <property type="match status" value="2"/>
</dbReference>
<comment type="caution">
    <text evidence="2">The sequence shown here is derived from an EMBL/GenBank/DDBJ whole genome shotgun (WGS) entry which is preliminary data.</text>
</comment>
<dbReference type="Pfam" id="PF01042">
    <property type="entry name" value="Ribonuc_L-PSP"/>
    <property type="match status" value="3"/>
</dbReference>
<comment type="similarity">
    <text evidence="1">Belongs to the RutC family.</text>
</comment>
<dbReference type="PANTHER" id="PTHR11803">
    <property type="entry name" value="2-IMINOBUTANOATE/2-IMINOPROPANOATE DEAMINASE RIDA"/>
    <property type="match status" value="1"/>
</dbReference>
<proteinExistence type="inferred from homology"/>
<dbReference type="EMBL" id="BMER01000004">
    <property type="protein sequence ID" value="GGG95754.1"/>
    <property type="molecule type" value="Genomic_DNA"/>
</dbReference>
<dbReference type="InterPro" id="IPR006175">
    <property type="entry name" value="YjgF/YER057c/UK114"/>
</dbReference>
<dbReference type="GO" id="GO:0005829">
    <property type="term" value="C:cytosol"/>
    <property type="evidence" value="ECO:0007669"/>
    <property type="project" value="TreeGrafter"/>
</dbReference>
<dbReference type="Proteomes" id="UP000660862">
    <property type="component" value="Unassembled WGS sequence"/>
</dbReference>
<keyword evidence="3" id="KW-1185">Reference proteome</keyword>
<name>A0A917HY40_9SPHI</name>
<reference evidence="2" key="2">
    <citation type="submission" date="2020-09" db="EMBL/GenBank/DDBJ databases">
        <authorList>
            <person name="Sun Q."/>
            <person name="Zhou Y."/>
        </authorList>
    </citation>
    <scope>NUCLEOTIDE SEQUENCE</scope>
    <source>
        <strain evidence="2">CGMCC 1.12195</strain>
    </source>
</reference>
<sequence length="400" mass="42863">MLLLLLSGSLSTFAQTKIQTSIIKEIQPSSITGSSRAVLIDDIVPLAHTAQLLPLNKEGVLIGKNILSEQIDQVFKNISLALKEAGSNLDQVVKLHVYLSKENLVPDVEKAFSLKFNSGNKPAVSYVTGDLSHPDAAIAMDAVAVSDLQTANDQASYFNSPALYNIAKGAHVSVLPAGGVTYVSGQADEGDLVEATRGTIKQLEATLAHLGIAKNQVIQIKSFIQPMTDVHLVEAEFVRFFDGSTVPPLVFVDWVSENPVIEIELIAASPSETAKATDQMNFITPPMMTASPIYSKVTQINRGKKFYVSSLYGVSVNPEKQTAEIFASLKELLDAVGSDFAHLGKATYYVSDDVASAALNKIRPIFYDPKRPPAASKAMVKGVGKGMSINIDMIGVAKGQ</sequence>
<dbReference type="AlphaFoldDB" id="A0A917HY40"/>
<accession>A0A917HY40</accession>
<dbReference type="SUPFAM" id="SSF55298">
    <property type="entry name" value="YjgF-like"/>
    <property type="match status" value="3"/>
</dbReference>
<dbReference type="GO" id="GO:0019239">
    <property type="term" value="F:deaminase activity"/>
    <property type="evidence" value="ECO:0007669"/>
    <property type="project" value="TreeGrafter"/>
</dbReference>
<dbReference type="InterPro" id="IPR035959">
    <property type="entry name" value="RutC-like_sf"/>
</dbReference>
<protein>
    <recommendedName>
        <fullName evidence="4">Enamine deaminase RidA, house cleaning of reactive enamine intermediates, YjgF/YER057c/UK114 family</fullName>
    </recommendedName>
</protein>
<evidence type="ECO:0008006" key="4">
    <source>
        <dbReference type="Google" id="ProtNLM"/>
    </source>
</evidence>
<evidence type="ECO:0000313" key="3">
    <source>
        <dbReference type="Proteomes" id="UP000660862"/>
    </source>
</evidence>
<gene>
    <name evidence="2" type="ORF">GCM10007415_33710</name>
</gene>
<evidence type="ECO:0000313" key="2">
    <source>
        <dbReference type="EMBL" id="GGG95754.1"/>
    </source>
</evidence>
<organism evidence="2 3">
    <name type="scientific">Parapedobacter pyrenivorans</name>
    <dbReference type="NCBI Taxonomy" id="1305674"/>
    <lineage>
        <taxon>Bacteria</taxon>
        <taxon>Pseudomonadati</taxon>
        <taxon>Bacteroidota</taxon>
        <taxon>Sphingobacteriia</taxon>
        <taxon>Sphingobacteriales</taxon>
        <taxon>Sphingobacteriaceae</taxon>
        <taxon>Parapedobacter</taxon>
    </lineage>
</organism>
<evidence type="ECO:0000256" key="1">
    <source>
        <dbReference type="ARBA" id="ARBA00010552"/>
    </source>
</evidence>
<dbReference type="Gene3D" id="3.30.1330.40">
    <property type="entry name" value="RutC-like"/>
    <property type="match status" value="3"/>
</dbReference>
<dbReference type="PANTHER" id="PTHR11803:SF58">
    <property type="entry name" value="PROTEIN HMF1-RELATED"/>
    <property type="match status" value="1"/>
</dbReference>
<reference evidence="2" key="1">
    <citation type="journal article" date="2014" name="Int. J. Syst. Evol. Microbiol.">
        <title>Complete genome sequence of Corynebacterium casei LMG S-19264T (=DSM 44701T), isolated from a smear-ripened cheese.</title>
        <authorList>
            <consortium name="US DOE Joint Genome Institute (JGI-PGF)"/>
            <person name="Walter F."/>
            <person name="Albersmeier A."/>
            <person name="Kalinowski J."/>
            <person name="Ruckert C."/>
        </authorList>
    </citation>
    <scope>NUCLEOTIDE SEQUENCE</scope>
    <source>
        <strain evidence="2">CGMCC 1.12195</strain>
    </source>
</reference>